<evidence type="ECO:0000313" key="2">
    <source>
        <dbReference type="EMBL" id="JAD36206.1"/>
    </source>
</evidence>
<name>A0A0A8ZBM2_ARUDO</name>
<evidence type="ECO:0000256" key="1">
    <source>
        <dbReference type="SAM" id="Phobius"/>
    </source>
</evidence>
<keyword evidence="1" id="KW-0472">Membrane</keyword>
<dbReference type="EMBL" id="GBRH01261689">
    <property type="protein sequence ID" value="JAD36206.1"/>
    <property type="molecule type" value="Transcribed_RNA"/>
</dbReference>
<accession>A0A0A8ZBM2</accession>
<reference evidence="2" key="1">
    <citation type="submission" date="2014-09" db="EMBL/GenBank/DDBJ databases">
        <authorList>
            <person name="Magalhaes I.L.F."/>
            <person name="Oliveira U."/>
            <person name="Santos F.R."/>
            <person name="Vidigal T.H.D.A."/>
            <person name="Brescovit A.D."/>
            <person name="Santos A.J."/>
        </authorList>
    </citation>
    <scope>NUCLEOTIDE SEQUENCE</scope>
    <source>
        <tissue evidence="2">Shoot tissue taken approximately 20 cm above the soil surface</tissue>
    </source>
</reference>
<proteinExistence type="predicted"/>
<dbReference type="AlphaFoldDB" id="A0A0A8ZBM2"/>
<protein>
    <submittedName>
        <fullName evidence="2">Uncharacterized protein</fullName>
    </submittedName>
</protein>
<reference evidence="2" key="2">
    <citation type="journal article" date="2015" name="Data Brief">
        <title>Shoot transcriptome of the giant reed, Arundo donax.</title>
        <authorList>
            <person name="Barrero R.A."/>
            <person name="Guerrero F.D."/>
            <person name="Moolhuijzen P."/>
            <person name="Goolsby J.A."/>
            <person name="Tidwell J."/>
            <person name="Bellgard S.E."/>
            <person name="Bellgard M.I."/>
        </authorList>
    </citation>
    <scope>NUCLEOTIDE SEQUENCE</scope>
    <source>
        <tissue evidence="2">Shoot tissue taken approximately 20 cm above the soil surface</tissue>
    </source>
</reference>
<sequence>MRCVSMKPSWLLLLHFGDKMFSFSVSFILFLLRYGSWSLSTGLLQWKCRLDYLLCFKLKLCLSDDVMVLLPGDVKSSTRIVVGLLPT</sequence>
<organism evidence="2">
    <name type="scientific">Arundo donax</name>
    <name type="common">Giant reed</name>
    <name type="synonym">Donax arundinaceus</name>
    <dbReference type="NCBI Taxonomy" id="35708"/>
    <lineage>
        <taxon>Eukaryota</taxon>
        <taxon>Viridiplantae</taxon>
        <taxon>Streptophyta</taxon>
        <taxon>Embryophyta</taxon>
        <taxon>Tracheophyta</taxon>
        <taxon>Spermatophyta</taxon>
        <taxon>Magnoliopsida</taxon>
        <taxon>Liliopsida</taxon>
        <taxon>Poales</taxon>
        <taxon>Poaceae</taxon>
        <taxon>PACMAD clade</taxon>
        <taxon>Arundinoideae</taxon>
        <taxon>Arundineae</taxon>
        <taxon>Arundo</taxon>
    </lineage>
</organism>
<keyword evidence="1" id="KW-1133">Transmembrane helix</keyword>
<feature type="transmembrane region" description="Helical" evidence="1">
    <location>
        <begin position="20"/>
        <end position="39"/>
    </location>
</feature>
<keyword evidence="1" id="KW-0812">Transmembrane</keyword>